<gene>
    <name evidence="3" type="ORF">KUF71_019043</name>
</gene>
<evidence type="ECO:0000256" key="1">
    <source>
        <dbReference type="SAM" id="MobiDB-lite"/>
    </source>
</evidence>
<comment type="caution">
    <text evidence="3">The sequence shown here is derived from an EMBL/GenBank/DDBJ whole genome shotgun (WGS) entry which is preliminary data.</text>
</comment>
<feature type="compositionally biased region" description="Basic residues" evidence="1">
    <location>
        <begin position="57"/>
        <end position="67"/>
    </location>
</feature>
<reference evidence="3" key="2">
    <citation type="journal article" date="2023" name="BMC Genomics">
        <title>Pest status, molecular evolution, and epigenetic factors derived from the genome assembly of Frankliniella fusca, a thysanopteran phytovirus vector.</title>
        <authorList>
            <person name="Catto M.A."/>
            <person name="Labadie P.E."/>
            <person name="Jacobson A.L."/>
            <person name="Kennedy G.G."/>
            <person name="Srinivasan R."/>
            <person name="Hunt B.G."/>
        </authorList>
    </citation>
    <scope>NUCLEOTIDE SEQUENCE</scope>
    <source>
        <strain evidence="3">PL_HMW_Pooled</strain>
    </source>
</reference>
<keyword evidence="4" id="KW-1185">Reference proteome</keyword>
<dbReference type="GO" id="GO:0046983">
    <property type="term" value="F:protein dimerization activity"/>
    <property type="evidence" value="ECO:0007669"/>
    <property type="project" value="InterPro"/>
</dbReference>
<sequence length="167" mass="18802">MQQKIATFLLPAYRHLQMLDEDEKKEVYDHVRSLLPEKAGAGQDNPDNPTDELPPAKRGRVRSKFSKWKPSPSSKTDEVTAYLANAPSIDLEDLFAYCRAEQPITGRFPVLAKLAHGLMGKPAASAGSERSFSRAGFLIQCRRNRLSPRTIDNILFLDSYLNNKLKK</sequence>
<name>A0AAE1GU09_9NEOP</name>
<dbReference type="InterPro" id="IPR012337">
    <property type="entry name" value="RNaseH-like_sf"/>
</dbReference>
<dbReference type="EMBL" id="JAHWGI010000074">
    <property type="protein sequence ID" value="KAK3908788.1"/>
    <property type="molecule type" value="Genomic_DNA"/>
</dbReference>
<dbReference type="Proteomes" id="UP001219518">
    <property type="component" value="Unassembled WGS sequence"/>
</dbReference>
<feature type="region of interest" description="Disordered" evidence="1">
    <location>
        <begin position="32"/>
        <end position="77"/>
    </location>
</feature>
<evidence type="ECO:0000259" key="2">
    <source>
        <dbReference type="Pfam" id="PF05699"/>
    </source>
</evidence>
<evidence type="ECO:0000313" key="4">
    <source>
        <dbReference type="Proteomes" id="UP001219518"/>
    </source>
</evidence>
<dbReference type="Pfam" id="PF05699">
    <property type="entry name" value="Dimer_Tnp_hAT"/>
    <property type="match status" value="1"/>
</dbReference>
<dbReference type="AlphaFoldDB" id="A0AAE1GU09"/>
<dbReference type="SUPFAM" id="SSF53098">
    <property type="entry name" value="Ribonuclease H-like"/>
    <property type="match status" value="1"/>
</dbReference>
<accession>A0AAE1GU09</accession>
<reference evidence="3" key="1">
    <citation type="submission" date="2021-07" db="EMBL/GenBank/DDBJ databases">
        <authorList>
            <person name="Catto M.A."/>
            <person name="Jacobson A."/>
            <person name="Kennedy G."/>
            <person name="Labadie P."/>
            <person name="Hunt B.G."/>
            <person name="Srinivasan R."/>
        </authorList>
    </citation>
    <scope>NUCLEOTIDE SEQUENCE</scope>
    <source>
        <strain evidence="3">PL_HMW_Pooled</strain>
        <tissue evidence="3">Head</tissue>
    </source>
</reference>
<dbReference type="GO" id="GO:0016874">
    <property type="term" value="F:ligase activity"/>
    <property type="evidence" value="ECO:0007669"/>
    <property type="project" value="UniProtKB-KW"/>
</dbReference>
<protein>
    <submittedName>
        <fullName evidence="3">E3 SUMO-protein ligase ZBED1</fullName>
    </submittedName>
</protein>
<dbReference type="InterPro" id="IPR008906">
    <property type="entry name" value="HATC_C_dom"/>
</dbReference>
<proteinExistence type="predicted"/>
<organism evidence="3 4">
    <name type="scientific">Frankliniella fusca</name>
    <dbReference type="NCBI Taxonomy" id="407009"/>
    <lineage>
        <taxon>Eukaryota</taxon>
        <taxon>Metazoa</taxon>
        <taxon>Ecdysozoa</taxon>
        <taxon>Arthropoda</taxon>
        <taxon>Hexapoda</taxon>
        <taxon>Insecta</taxon>
        <taxon>Pterygota</taxon>
        <taxon>Neoptera</taxon>
        <taxon>Paraneoptera</taxon>
        <taxon>Thysanoptera</taxon>
        <taxon>Terebrantia</taxon>
        <taxon>Thripoidea</taxon>
        <taxon>Thripidae</taxon>
        <taxon>Frankliniella</taxon>
    </lineage>
</organism>
<keyword evidence="3" id="KW-0436">Ligase</keyword>
<evidence type="ECO:0000313" key="3">
    <source>
        <dbReference type="EMBL" id="KAK3908788.1"/>
    </source>
</evidence>
<feature type="domain" description="HAT C-terminal dimerisation" evidence="2">
    <location>
        <begin position="82"/>
        <end position="159"/>
    </location>
</feature>